<dbReference type="Gene3D" id="3.60.10.10">
    <property type="entry name" value="Endonuclease/exonuclease/phosphatase"/>
    <property type="match status" value="1"/>
</dbReference>
<reference evidence="1 2" key="1">
    <citation type="submission" date="2019-08" db="EMBL/GenBank/DDBJ databases">
        <title>Whole genome of Aphis craccivora.</title>
        <authorList>
            <person name="Voronova N.V."/>
            <person name="Shulinski R.S."/>
            <person name="Bandarenka Y.V."/>
            <person name="Zhorov D.G."/>
            <person name="Warner D."/>
        </authorList>
    </citation>
    <scope>NUCLEOTIDE SEQUENCE [LARGE SCALE GENOMIC DNA]</scope>
    <source>
        <strain evidence="1">180601</strain>
        <tissue evidence="1">Whole Body</tissue>
    </source>
</reference>
<evidence type="ECO:0000313" key="2">
    <source>
        <dbReference type="Proteomes" id="UP000478052"/>
    </source>
</evidence>
<name>A0A6G0YAZ5_APHCR</name>
<accession>A0A6G0YAZ5</accession>
<dbReference type="InterPro" id="IPR036691">
    <property type="entry name" value="Endo/exonu/phosph_ase_sf"/>
</dbReference>
<dbReference type="EMBL" id="VUJU01005117">
    <property type="protein sequence ID" value="KAF0752230.1"/>
    <property type="molecule type" value="Genomic_DNA"/>
</dbReference>
<dbReference type="SUPFAM" id="SSF56219">
    <property type="entry name" value="DNase I-like"/>
    <property type="match status" value="1"/>
</dbReference>
<dbReference type="AlphaFoldDB" id="A0A6G0YAZ5"/>
<comment type="caution">
    <text evidence="1">The sequence shown here is derived from an EMBL/GenBank/DDBJ whole genome shotgun (WGS) entry which is preliminary data.</text>
</comment>
<dbReference type="Proteomes" id="UP000478052">
    <property type="component" value="Unassembled WGS sequence"/>
</dbReference>
<organism evidence="1 2">
    <name type="scientific">Aphis craccivora</name>
    <name type="common">Cowpea aphid</name>
    <dbReference type="NCBI Taxonomy" id="307492"/>
    <lineage>
        <taxon>Eukaryota</taxon>
        <taxon>Metazoa</taxon>
        <taxon>Ecdysozoa</taxon>
        <taxon>Arthropoda</taxon>
        <taxon>Hexapoda</taxon>
        <taxon>Insecta</taxon>
        <taxon>Pterygota</taxon>
        <taxon>Neoptera</taxon>
        <taxon>Paraneoptera</taxon>
        <taxon>Hemiptera</taxon>
        <taxon>Sternorrhyncha</taxon>
        <taxon>Aphidomorpha</taxon>
        <taxon>Aphidoidea</taxon>
        <taxon>Aphididae</taxon>
        <taxon>Aphidini</taxon>
        <taxon>Aphis</taxon>
        <taxon>Aphis</taxon>
    </lineage>
</organism>
<proteinExistence type="predicted"/>
<keyword evidence="2" id="KW-1185">Reference proteome</keyword>
<sequence>MESLQEIKWPNEGNMKKENKTIFYSERKDGPHKNGVGFIVSDDTLPQLKEFKAVNDRLCYIRIAGRIFDIIIINAYAPTEEKVENLKSDFYDDLDNILDTTTNSCIKILIGGFNAKIGKEDMYIPTIGPNSLHDVSNDNGTRLINLCLAKGIIRKDIHKQTWIAPNGITKNQFIHGQNCSSNEANNVALTTDIWRLMNTDSFITLTAHFFDKIPRDI</sequence>
<dbReference type="OrthoDB" id="6594538at2759"/>
<protein>
    <submittedName>
        <fullName evidence="1">Craniofacial development protein 2-like</fullName>
    </submittedName>
</protein>
<evidence type="ECO:0000313" key="1">
    <source>
        <dbReference type="EMBL" id="KAF0752230.1"/>
    </source>
</evidence>
<gene>
    <name evidence="1" type="ORF">FWK35_00014854</name>
</gene>